<gene>
    <name evidence="2" type="ORF">CROQUDRAFT_129722</name>
</gene>
<feature type="region of interest" description="Disordered" evidence="1">
    <location>
        <begin position="71"/>
        <end position="138"/>
    </location>
</feature>
<name>A0A9P6THM3_9BASI</name>
<evidence type="ECO:0000313" key="2">
    <source>
        <dbReference type="EMBL" id="KAG0151900.1"/>
    </source>
</evidence>
<protein>
    <submittedName>
        <fullName evidence="2">Uncharacterized protein</fullName>
    </submittedName>
</protein>
<dbReference type="EMBL" id="MU167210">
    <property type="protein sequence ID" value="KAG0151900.1"/>
    <property type="molecule type" value="Genomic_DNA"/>
</dbReference>
<dbReference type="Proteomes" id="UP000886653">
    <property type="component" value="Unassembled WGS sequence"/>
</dbReference>
<organism evidence="2 3">
    <name type="scientific">Cronartium quercuum f. sp. fusiforme G11</name>
    <dbReference type="NCBI Taxonomy" id="708437"/>
    <lineage>
        <taxon>Eukaryota</taxon>
        <taxon>Fungi</taxon>
        <taxon>Dikarya</taxon>
        <taxon>Basidiomycota</taxon>
        <taxon>Pucciniomycotina</taxon>
        <taxon>Pucciniomycetes</taxon>
        <taxon>Pucciniales</taxon>
        <taxon>Coleosporiaceae</taxon>
        <taxon>Cronartium</taxon>
    </lineage>
</organism>
<feature type="compositionally biased region" description="Polar residues" evidence="1">
    <location>
        <begin position="89"/>
        <end position="129"/>
    </location>
</feature>
<dbReference type="AlphaFoldDB" id="A0A9P6THM3"/>
<comment type="caution">
    <text evidence="2">The sequence shown here is derived from an EMBL/GenBank/DDBJ whole genome shotgun (WGS) entry which is preliminary data.</text>
</comment>
<proteinExistence type="predicted"/>
<reference evidence="2" key="1">
    <citation type="submission" date="2013-11" db="EMBL/GenBank/DDBJ databases">
        <title>Genome sequence of the fusiform rust pathogen reveals effectors for host alternation and coevolution with pine.</title>
        <authorList>
            <consortium name="DOE Joint Genome Institute"/>
            <person name="Smith K."/>
            <person name="Pendleton A."/>
            <person name="Kubisiak T."/>
            <person name="Anderson C."/>
            <person name="Salamov A."/>
            <person name="Aerts A."/>
            <person name="Riley R."/>
            <person name="Clum A."/>
            <person name="Lindquist E."/>
            <person name="Ence D."/>
            <person name="Campbell M."/>
            <person name="Kronenberg Z."/>
            <person name="Feau N."/>
            <person name="Dhillon B."/>
            <person name="Hamelin R."/>
            <person name="Burleigh J."/>
            <person name="Smith J."/>
            <person name="Yandell M."/>
            <person name="Nelson C."/>
            <person name="Grigoriev I."/>
            <person name="Davis J."/>
        </authorList>
    </citation>
    <scope>NUCLEOTIDE SEQUENCE</scope>
    <source>
        <strain evidence="2">G11</strain>
    </source>
</reference>
<sequence length="156" mass="17591">MSERIGNEPEKLAVFGTRSGLVSQKEKKKRNIQTRKELIDVNQSTQMVHTWCDNLPNAWVKVIMELLEPTKSNPRAHNQGLPDSLASELPSQPQQGVSGTAGNQQVKLASLHGSCQSSADKTVSTTLPNNRWRKERRQAFDQQSQEFITRTKLLRL</sequence>
<evidence type="ECO:0000313" key="3">
    <source>
        <dbReference type="Proteomes" id="UP000886653"/>
    </source>
</evidence>
<accession>A0A9P6THM3</accession>
<keyword evidence="3" id="KW-1185">Reference proteome</keyword>
<evidence type="ECO:0000256" key="1">
    <source>
        <dbReference type="SAM" id="MobiDB-lite"/>
    </source>
</evidence>